<keyword evidence="1" id="KW-0732">Signal</keyword>
<dbReference type="Proteomes" id="UP000444185">
    <property type="component" value="Unassembled WGS sequence"/>
</dbReference>
<proteinExistence type="predicted"/>
<name>A0A844Y036_9SPHN</name>
<keyword evidence="3" id="KW-1185">Reference proteome</keyword>
<protein>
    <submittedName>
        <fullName evidence="2">Uncharacterized protein</fullName>
    </submittedName>
</protein>
<evidence type="ECO:0000256" key="1">
    <source>
        <dbReference type="SAM" id="SignalP"/>
    </source>
</evidence>
<comment type="caution">
    <text evidence="2">The sequence shown here is derived from an EMBL/GenBank/DDBJ whole genome shotgun (WGS) entry which is preliminary data.</text>
</comment>
<dbReference type="EMBL" id="WTYF01000004">
    <property type="protein sequence ID" value="MXO51595.1"/>
    <property type="molecule type" value="Genomic_DNA"/>
</dbReference>
<evidence type="ECO:0000313" key="2">
    <source>
        <dbReference type="EMBL" id="MXO51595.1"/>
    </source>
</evidence>
<reference evidence="2 3" key="1">
    <citation type="submission" date="2019-12" db="EMBL/GenBank/DDBJ databases">
        <title>Genomic-based taxomic classification of the family Erythrobacteraceae.</title>
        <authorList>
            <person name="Xu L."/>
        </authorList>
    </citation>
    <scope>NUCLEOTIDE SEQUENCE [LARGE SCALE GENOMIC DNA]</scope>
    <source>
        <strain evidence="2 3">DSM 16225</strain>
    </source>
</reference>
<evidence type="ECO:0000313" key="3">
    <source>
        <dbReference type="Proteomes" id="UP000444185"/>
    </source>
</evidence>
<dbReference type="OrthoDB" id="7411205at2"/>
<accession>A0A844Y036</accession>
<sequence>MLKKLLLCAAIALGLLYGSGSNLGAVKRQITSAANDNARAVTQGDNGDWGNESGY</sequence>
<feature type="chain" id="PRO_5032609358" evidence="1">
    <location>
        <begin position="25"/>
        <end position="55"/>
    </location>
</feature>
<dbReference type="RefSeq" id="WP_160608317.1">
    <property type="nucleotide sequence ID" value="NZ_JAHVHS010000005.1"/>
</dbReference>
<feature type="signal peptide" evidence="1">
    <location>
        <begin position="1"/>
        <end position="24"/>
    </location>
</feature>
<dbReference type="AlphaFoldDB" id="A0A844Y036"/>
<gene>
    <name evidence="2" type="ORF">GRI42_09810</name>
</gene>
<organism evidence="2 3">
    <name type="scientific">Qipengyuania gaetbuli</name>
    <dbReference type="NCBI Taxonomy" id="266952"/>
    <lineage>
        <taxon>Bacteria</taxon>
        <taxon>Pseudomonadati</taxon>
        <taxon>Pseudomonadota</taxon>
        <taxon>Alphaproteobacteria</taxon>
        <taxon>Sphingomonadales</taxon>
        <taxon>Erythrobacteraceae</taxon>
        <taxon>Qipengyuania</taxon>
    </lineage>
</organism>